<feature type="domain" description="Response regulatory" evidence="4">
    <location>
        <begin position="37"/>
        <end position="153"/>
    </location>
</feature>
<evidence type="ECO:0000256" key="3">
    <source>
        <dbReference type="SAM" id="MobiDB-lite"/>
    </source>
</evidence>
<dbReference type="InterPro" id="IPR001789">
    <property type="entry name" value="Sig_transdc_resp-reg_receiver"/>
</dbReference>
<reference evidence="5 6" key="1">
    <citation type="submission" date="2019-02" db="EMBL/GenBank/DDBJ databases">
        <title>Draft genome sequences of novel Actinobacteria.</title>
        <authorList>
            <person name="Sahin N."/>
            <person name="Ay H."/>
            <person name="Saygin H."/>
        </authorList>
    </citation>
    <scope>NUCLEOTIDE SEQUENCE [LARGE SCALE GENOMIC DNA]</scope>
    <source>
        <strain evidence="5 6">JCM 30529</strain>
    </source>
</reference>
<evidence type="ECO:0000256" key="2">
    <source>
        <dbReference type="PROSITE-ProRule" id="PRU00169"/>
    </source>
</evidence>
<dbReference type="InterPro" id="IPR011006">
    <property type="entry name" value="CheY-like_superfamily"/>
</dbReference>
<dbReference type="Proteomes" id="UP000295626">
    <property type="component" value="Unassembled WGS sequence"/>
</dbReference>
<feature type="region of interest" description="Disordered" evidence="3">
    <location>
        <begin position="160"/>
        <end position="183"/>
    </location>
</feature>
<dbReference type="SMART" id="SM00448">
    <property type="entry name" value="REC"/>
    <property type="match status" value="1"/>
</dbReference>
<gene>
    <name evidence="5" type="ORF">E1091_13890</name>
</gene>
<keyword evidence="6" id="KW-1185">Reference proteome</keyword>
<dbReference type="EMBL" id="SMKE01000534">
    <property type="protein sequence ID" value="TDB91076.1"/>
    <property type="molecule type" value="Genomic_DNA"/>
</dbReference>
<protein>
    <submittedName>
        <fullName evidence="5">Response regulator transcription factor</fullName>
    </submittedName>
</protein>
<evidence type="ECO:0000313" key="6">
    <source>
        <dbReference type="Proteomes" id="UP000295626"/>
    </source>
</evidence>
<feature type="modified residue" description="4-aspartylphosphate" evidence="2">
    <location>
        <position position="88"/>
    </location>
</feature>
<evidence type="ECO:0000256" key="1">
    <source>
        <dbReference type="ARBA" id="ARBA00023125"/>
    </source>
</evidence>
<feature type="non-terminal residue" evidence="5">
    <location>
        <position position="195"/>
    </location>
</feature>
<evidence type="ECO:0000259" key="4">
    <source>
        <dbReference type="PROSITE" id="PS50110"/>
    </source>
</evidence>
<dbReference type="SUPFAM" id="SSF52172">
    <property type="entry name" value="CheY-like"/>
    <property type="match status" value="1"/>
</dbReference>
<dbReference type="Pfam" id="PF00072">
    <property type="entry name" value="Response_reg"/>
    <property type="match status" value="1"/>
</dbReference>
<dbReference type="CDD" id="cd17535">
    <property type="entry name" value="REC_NarL-like"/>
    <property type="match status" value="1"/>
</dbReference>
<dbReference type="Gene3D" id="3.40.50.2300">
    <property type="match status" value="1"/>
</dbReference>
<dbReference type="PROSITE" id="PS50110">
    <property type="entry name" value="RESPONSE_REGULATORY"/>
    <property type="match status" value="1"/>
</dbReference>
<proteinExistence type="predicted"/>
<keyword evidence="1" id="KW-0238">DNA-binding</keyword>
<dbReference type="PANTHER" id="PTHR43214">
    <property type="entry name" value="TWO-COMPONENT RESPONSE REGULATOR"/>
    <property type="match status" value="1"/>
</dbReference>
<name>A0ABY2DFK3_9ACTN</name>
<organism evidence="5 6">
    <name type="scientific">Micromonospora fluostatini</name>
    <dbReference type="NCBI Taxonomy" id="1629071"/>
    <lineage>
        <taxon>Bacteria</taxon>
        <taxon>Bacillati</taxon>
        <taxon>Actinomycetota</taxon>
        <taxon>Actinomycetes</taxon>
        <taxon>Micromonosporales</taxon>
        <taxon>Micromonosporaceae</taxon>
        <taxon>Micromonospora</taxon>
    </lineage>
</organism>
<comment type="caution">
    <text evidence="5">The sequence shown here is derived from an EMBL/GenBank/DDBJ whole genome shotgun (WGS) entry which is preliminary data.</text>
</comment>
<evidence type="ECO:0000313" key="5">
    <source>
        <dbReference type="EMBL" id="TDB91076.1"/>
    </source>
</evidence>
<keyword evidence="2" id="KW-0597">Phosphoprotein</keyword>
<sequence length="195" mass="20061">MCRECFAWPGVSTAAPARHNEVVEFRTVNGATPSGIHVLVVDDHPVVCRGLASLLGAETWIGRVSEAGTVREARRLVTTERPQVAIIDLGLPDGDGVELAGQLSAVAPFCATIVMTMTNDPDTVRAALAAGARGYLLKDSAPELVVAAVRTVAGGGSALGPGVATGSAPTGRSHQPAGPLDRLSPRERELLGLLA</sequence>
<dbReference type="InterPro" id="IPR058245">
    <property type="entry name" value="NreC/VraR/RcsB-like_REC"/>
</dbReference>
<accession>A0ABY2DFK3</accession>
<dbReference type="InterPro" id="IPR039420">
    <property type="entry name" value="WalR-like"/>
</dbReference>
<dbReference type="PANTHER" id="PTHR43214:SF43">
    <property type="entry name" value="TWO-COMPONENT RESPONSE REGULATOR"/>
    <property type="match status" value="1"/>
</dbReference>